<organism evidence="1 2">
    <name type="scientific">Rhizobium herbae</name>
    <dbReference type="NCBI Taxonomy" id="508661"/>
    <lineage>
        <taxon>Bacteria</taxon>
        <taxon>Pseudomonadati</taxon>
        <taxon>Pseudomonadota</taxon>
        <taxon>Alphaproteobacteria</taxon>
        <taxon>Hyphomicrobiales</taxon>
        <taxon>Rhizobiaceae</taxon>
        <taxon>Rhizobium/Agrobacterium group</taxon>
        <taxon>Rhizobium</taxon>
    </lineage>
</organism>
<protein>
    <recommendedName>
        <fullName evidence="3">Adenylate cyclase</fullName>
    </recommendedName>
</protein>
<keyword evidence="2" id="KW-1185">Reference proteome</keyword>
<reference evidence="1 2" key="1">
    <citation type="submission" date="2021-03" db="EMBL/GenBank/DDBJ databases">
        <title>Genomic Encyclopedia of Type Strains, Phase IV (KMG-IV): sequencing the most valuable type-strain genomes for metagenomic binning, comparative biology and taxonomic classification.</title>
        <authorList>
            <person name="Goeker M."/>
        </authorList>
    </citation>
    <scope>NUCLEOTIDE SEQUENCE [LARGE SCALE GENOMIC DNA]</scope>
    <source>
        <strain evidence="1 2">DSM 26427</strain>
    </source>
</reference>
<evidence type="ECO:0000313" key="1">
    <source>
        <dbReference type="EMBL" id="MBP1861395.1"/>
    </source>
</evidence>
<accession>A0ABS4ETZ3</accession>
<dbReference type="Pfam" id="PF11294">
    <property type="entry name" value="DUF3095"/>
    <property type="match status" value="1"/>
</dbReference>
<dbReference type="Proteomes" id="UP000823786">
    <property type="component" value="Unassembled WGS sequence"/>
</dbReference>
<gene>
    <name evidence="1" type="ORF">J2Z75_004924</name>
</gene>
<comment type="caution">
    <text evidence="1">The sequence shown here is derived from an EMBL/GenBank/DDBJ whole genome shotgun (WGS) entry which is preliminary data.</text>
</comment>
<evidence type="ECO:0000313" key="2">
    <source>
        <dbReference type="Proteomes" id="UP000823786"/>
    </source>
</evidence>
<name>A0ABS4ETZ3_9HYPH</name>
<evidence type="ECO:0008006" key="3">
    <source>
        <dbReference type="Google" id="ProtNLM"/>
    </source>
</evidence>
<sequence>MSQLSSETFFSALPVFVEFEGVADSQNYRALPADWALATADIVDSTGAIEAGRYKAVNMAGASVISAILNALGKNDLPFVFGGDGAMVAVPPSGVEKARNALSAVQNWVGEELQLTLRAALVPVADVVAAGLEVRVARFQVNPDISYAMFAGGGSSWAEARMKEGLFAVPTAPPGARPDLTGLSCRWNPIQSRHGDIVSIIAVPVGSGNIAAFQALVSAIVALAAGEEREGHPVGAEGPQIGLSAAGLSAETKTAPKGKRFAHRLFILGQYLLTVGLYRLGMTLGGFDPKAYRRDVARNTDFRKFDDGLKMTIDVDPERLRQIEARLEQAASAGICRFGLHRQDSALMTCIVPTPLSHDHMHFIDGAAGGYAMAASRLKNQISAAASVAATP</sequence>
<dbReference type="EMBL" id="JAGGJV010000010">
    <property type="protein sequence ID" value="MBP1861395.1"/>
    <property type="molecule type" value="Genomic_DNA"/>
</dbReference>
<proteinExistence type="predicted"/>
<dbReference type="RefSeq" id="WP_209855582.1">
    <property type="nucleotide sequence ID" value="NZ_JAGGJV010000010.1"/>
</dbReference>
<dbReference type="InterPro" id="IPR021445">
    <property type="entry name" value="DUF3095"/>
</dbReference>